<keyword evidence="3" id="KW-1185">Reference proteome</keyword>
<dbReference type="RefSeq" id="XP_022239550.1">
    <property type="nucleotide sequence ID" value="XM_022383842.1"/>
</dbReference>
<proteinExistence type="inferred from homology"/>
<feature type="domain" description="Pyruvate phosphate dikinase AMP/ATP-binding" evidence="2">
    <location>
        <begin position="4"/>
        <end position="71"/>
    </location>
</feature>
<evidence type="ECO:0000256" key="1">
    <source>
        <dbReference type="ARBA" id="ARBA00007837"/>
    </source>
</evidence>
<dbReference type="GeneID" id="106457795"/>
<accession>A0ABM1S7E5</accession>
<dbReference type="SUPFAM" id="SSF56059">
    <property type="entry name" value="Glutathione synthetase ATP-binding domain-like"/>
    <property type="match status" value="1"/>
</dbReference>
<dbReference type="Gene3D" id="3.30.470.20">
    <property type="entry name" value="ATP-grasp fold, B domain"/>
    <property type="match status" value="1"/>
</dbReference>
<dbReference type="InterPro" id="IPR051549">
    <property type="entry name" value="PEP_Utilizing_Enz"/>
</dbReference>
<evidence type="ECO:0000259" key="2">
    <source>
        <dbReference type="Pfam" id="PF01326"/>
    </source>
</evidence>
<evidence type="ECO:0000313" key="4">
    <source>
        <dbReference type="RefSeq" id="XP_022239550.1"/>
    </source>
</evidence>
<dbReference type="InterPro" id="IPR002192">
    <property type="entry name" value="PPDK_AMP/ATP-bd"/>
</dbReference>
<protein>
    <submittedName>
        <fullName evidence="4">Uncharacterized protein LOC106457795</fullName>
    </submittedName>
</protein>
<reference evidence="4" key="1">
    <citation type="submission" date="2025-08" db="UniProtKB">
        <authorList>
            <consortium name="RefSeq"/>
        </authorList>
    </citation>
    <scope>IDENTIFICATION</scope>
    <source>
        <tissue evidence="4">Muscle</tissue>
    </source>
</reference>
<dbReference type="PANTHER" id="PTHR43615">
    <property type="entry name" value="PHOSPHOENOLPYRUVATE SYNTHASE-RELATED"/>
    <property type="match status" value="1"/>
</dbReference>
<gene>
    <name evidence="4" type="primary">LOC106457795</name>
</gene>
<organism evidence="3 4">
    <name type="scientific">Limulus polyphemus</name>
    <name type="common">Atlantic horseshoe crab</name>
    <dbReference type="NCBI Taxonomy" id="6850"/>
    <lineage>
        <taxon>Eukaryota</taxon>
        <taxon>Metazoa</taxon>
        <taxon>Ecdysozoa</taxon>
        <taxon>Arthropoda</taxon>
        <taxon>Chelicerata</taxon>
        <taxon>Merostomata</taxon>
        <taxon>Xiphosura</taxon>
        <taxon>Limulidae</taxon>
        <taxon>Limulus</taxon>
    </lineage>
</organism>
<evidence type="ECO:0000313" key="3">
    <source>
        <dbReference type="Proteomes" id="UP000694941"/>
    </source>
</evidence>
<dbReference type="Pfam" id="PF01326">
    <property type="entry name" value="PPDK_N"/>
    <property type="match status" value="1"/>
</dbReference>
<comment type="similarity">
    <text evidence="1">Belongs to the PEP-utilizing enzyme family.</text>
</comment>
<name>A0ABM1S7E5_LIMPO</name>
<sequence>MKEEGGTKEEIMSQSDSSKLCLSQNEVETLGKLGILVESAFGSSRDIEWAISNNRFFLLQARPITTGDKMTDYELVHALDTGLLTESEYLSIANVAEVMPGATSPLFLTTGYMTLRASFMLYLNENRGSWHPYIPLLCTDLTMSHNHSMLLIEETIMKEIEEKEENLISRAWELSLFGRFLEERDQMRQRIIQRFGYIPKIAKWKTLLSLLEGVSFSERTLKLVKQKVSDFRIPPEAMKSAKSLYEYITLHLTDMVEALHIHDVETIFSSMMNTLLFGQLIDNYKENLEDLLKDIATLISVGKNVESAGVPAQLQTLAADICKSGFGKTFEAMDGQTALQWLKSYEGTVGIKFRDFLAAHGHRCLKEFDFLAKPWAEDPQNLVTSLQVST</sequence>
<dbReference type="PANTHER" id="PTHR43615:SF1">
    <property type="entry name" value="PPDK_N DOMAIN-CONTAINING PROTEIN"/>
    <property type="match status" value="1"/>
</dbReference>
<dbReference type="Proteomes" id="UP000694941">
    <property type="component" value="Unplaced"/>
</dbReference>